<keyword evidence="1" id="KW-0472">Membrane</keyword>
<keyword evidence="1" id="KW-0812">Transmembrane</keyword>
<keyword evidence="1" id="KW-1133">Transmembrane helix</keyword>
<reference evidence="2 3" key="1">
    <citation type="submission" date="2024-09" db="EMBL/GenBank/DDBJ databases">
        <title>Laminarin stimulates single cell rates of sulfate reduction while oxygen inhibits transcriptomic activity in coastal marine sediment.</title>
        <authorList>
            <person name="Lindsay M."/>
            <person name="Orcutt B."/>
            <person name="Emerson D."/>
            <person name="Stepanauskas R."/>
            <person name="D'Angelo T."/>
        </authorList>
    </citation>
    <scope>NUCLEOTIDE SEQUENCE [LARGE SCALE GENOMIC DNA]</scope>
    <source>
        <strain evidence="2">SAG AM-311-K15</strain>
    </source>
</reference>
<evidence type="ECO:0000313" key="2">
    <source>
        <dbReference type="EMBL" id="MFC1851987.1"/>
    </source>
</evidence>
<feature type="transmembrane region" description="Helical" evidence="1">
    <location>
        <begin position="111"/>
        <end position="134"/>
    </location>
</feature>
<name>A0ABV6Z0M3_UNCC1</name>
<dbReference type="Proteomes" id="UP001594351">
    <property type="component" value="Unassembled WGS sequence"/>
</dbReference>
<evidence type="ECO:0000313" key="3">
    <source>
        <dbReference type="Proteomes" id="UP001594351"/>
    </source>
</evidence>
<accession>A0ABV6Z0M3</accession>
<evidence type="ECO:0000256" key="1">
    <source>
        <dbReference type="SAM" id="Phobius"/>
    </source>
</evidence>
<proteinExistence type="predicted"/>
<feature type="transmembrane region" description="Helical" evidence="1">
    <location>
        <begin position="75"/>
        <end position="91"/>
    </location>
</feature>
<protein>
    <submittedName>
        <fullName evidence="2">Uncharacterized protein</fullName>
    </submittedName>
</protein>
<organism evidence="2 3">
    <name type="scientific">candidate division CSSED10-310 bacterium</name>
    <dbReference type="NCBI Taxonomy" id="2855610"/>
    <lineage>
        <taxon>Bacteria</taxon>
        <taxon>Bacteria division CSSED10-310</taxon>
    </lineage>
</organism>
<dbReference type="EMBL" id="JBHPBY010000251">
    <property type="protein sequence ID" value="MFC1851987.1"/>
    <property type="molecule type" value="Genomic_DNA"/>
</dbReference>
<comment type="caution">
    <text evidence="2">The sequence shown here is derived from an EMBL/GenBank/DDBJ whole genome shotgun (WGS) entry which is preliminary data.</text>
</comment>
<gene>
    <name evidence="2" type="ORF">ACFL27_17480</name>
</gene>
<sequence>MKTWKKIYAYILHNGQTLVNIFLVLTLGGGSLFRVYQALTASMFDYIEVIYFIRNLVLVIIIMNRLDHLAISKNYAHQSVALIAFFTGIAFDPEPTTDSALLINLSRGVTIIALLLATITLINLGKSFGILISIRQVKHTDYTV</sequence>
<feature type="transmembrane region" description="Helical" evidence="1">
    <location>
        <begin position="7"/>
        <end position="26"/>
    </location>
</feature>
<keyword evidence="3" id="KW-1185">Reference proteome</keyword>
<feature type="transmembrane region" description="Helical" evidence="1">
    <location>
        <begin position="46"/>
        <end position="63"/>
    </location>
</feature>